<dbReference type="OrthoDB" id="745018at2759"/>
<dbReference type="PANTHER" id="PTHR21677:SF4">
    <property type="entry name" value="TSL-KINASE INTERACTING-LIKE PROTEIN"/>
    <property type="match status" value="1"/>
</dbReference>
<keyword evidence="3" id="KW-1185">Reference proteome</keyword>
<feature type="region of interest" description="Disordered" evidence="1">
    <location>
        <begin position="1"/>
        <end position="38"/>
    </location>
</feature>
<dbReference type="GO" id="GO:0007389">
    <property type="term" value="P:pattern specification process"/>
    <property type="evidence" value="ECO:0007669"/>
    <property type="project" value="TreeGrafter"/>
</dbReference>
<proteinExistence type="predicted"/>
<dbReference type="AlphaFoldDB" id="A0A9Q0EZE1"/>
<name>A0A9Q0EZE1_9ROSI</name>
<dbReference type="PANTHER" id="PTHR21677">
    <property type="entry name" value="CRAMPED PROTEIN"/>
    <property type="match status" value="1"/>
</dbReference>
<evidence type="ECO:0000256" key="1">
    <source>
        <dbReference type="SAM" id="MobiDB-lite"/>
    </source>
</evidence>
<reference evidence="2" key="1">
    <citation type="submission" date="2022-02" db="EMBL/GenBank/DDBJ databases">
        <authorList>
            <person name="Henning P.M."/>
            <person name="McCubbin A.G."/>
            <person name="Shore J.S."/>
        </authorList>
    </citation>
    <scope>NUCLEOTIDE SEQUENCE</scope>
    <source>
        <strain evidence="2">F60SS</strain>
        <tissue evidence="2">Leaves</tissue>
    </source>
</reference>
<dbReference type="GO" id="GO:0005634">
    <property type="term" value="C:nucleus"/>
    <property type="evidence" value="ECO:0007669"/>
    <property type="project" value="TreeGrafter"/>
</dbReference>
<dbReference type="GO" id="GO:0003682">
    <property type="term" value="F:chromatin binding"/>
    <property type="evidence" value="ECO:0007669"/>
    <property type="project" value="InterPro"/>
</dbReference>
<sequence>MISPKKRAAKAVGAPKRPKLGSGLGQPQCLKPKGKREDFPVEKENTNFDLVSGSMEALSSHPTKRSQFCSDMAKKLSLPERCPDQILQPSGKIKLQLFPMDKSIQAGLEKDGYNPYLELTLNARKKISSVLKHLDAKWAGSRIALGDPILLPYNTSKDVTGRRWTLSDTDVSAGDVYRAMGCPSVFRLWYGWFSNSDSKSHGFPSTSTASGTCLKSEGLQNVCSADTASTYNEGKQIVQAGEELRPSISKGATDVAADDKMPYNRLVKPLGNEVRVGQPSTLWDDNLTSISIGGLLSEASLQGRFNNDPKLNGSNIVLQQSQSQIVSDSLDAFLSTKMSGTQCPNPPPQGLSSSILDAEDTCHAFLIQKFSVSGKDAEKLGGSANSRICRPVSGSAPFKFPRTTKVHVKSSFAQGLGSQESQPDPSLCPPVYNDENSLGLSGIKWTDSRGPFDLGISSSRKILNGDSLSMSGIVS</sequence>
<reference evidence="2" key="2">
    <citation type="journal article" date="2023" name="Plants (Basel)">
        <title>Annotation of the Turnera subulata (Passifloraceae) Draft Genome Reveals the S-Locus Evolved after the Divergence of Turneroideae from Passifloroideae in a Stepwise Manner.</title>
        <authorList>
            <person name="Henning P.M."/>
            <person name="Roalson E.H."/>
            <person name="Mir W."/>
            <person name="McCubbin A.G."/>
            <person name="Shore J.S."/>
        </authorList>
    </citation>
    <scope>NUCLEOTIDE SEQUENCE</scope>
    <source>
        <strain evidence="2">F60SS</strain>
    </source>
</reference>
<comment type="caution">
    <text evidence="2">The sequence shown here is derived from an EMBL/GenBank/DDBJ whole genome shotgun (WGS) entry which is preliminary data.</text>
</comment>
<organism evidence="2 3">
    <name type="scientific">Turnera subulata</name>
    <dbReference type="NCBI Taxonomy" id="218843"/>
    <lineage>
        <taxon>Eukaryota</taxon>
        <taxon>Viridiplantae</taxon>
        <taxon>Streptophyta</taxon>
        <taxon>Embryophyta</taxon>
        <taxon>Tracheophyta</taxon>
        <taxon>Spermatophyta</taxon>
        <taxon>Magnoliopsida</taxon>
        <taxon>eudicotyledons</taxon>
        <taxon>Gunneridae</taxon>
        <taxon>Pentapetalae</taxon>
        <taxon>rosids</taxon>
        <taxon>fabids</taxon>
        <taxon>Malpighiales</taxon>
        <taxon>Passifloraceae</taxon>
        <taxon>Turnera</taxon>
    </lineage>
</organism>
<evidence type="ECO:0008006" key="4">
    <source>
        <dbReference type="Google" id="ProtNLM"/>
    </source>
</evidence>
<accession>A0A9Q0EZE1</accession>
<evidence type="ECO:0000313" key="2">
    <source>
        <dbReference type="EMBL" id="KAJ4822203.1"/>
    </source>
</evidence>
<dbReference type="EMBL" id="JAKUCV010007736">
    <property type="protein sequence ID" value="KAJ4822203.1"/>
    <property type="molecule type" value="Genomic_DNA"/>
</dbReference>
<protein>
    <recommendedName>
        <fullName evidence="4">TSL-kinase interacting protein 1</fullName>
    </recommendedName>
</protein>
<evidence type="ECO:0000313" key="3">
    <source>
        <dbReference type="Proteomes" id="UP001141552"/>
    </source>
</evidence>
<dbReference type="Proteomes" id="UP001141552">
    <property type="component" value="Unassembled WGS sequence"/>
</dbReference>
<gene>
    <name evidence="2" type="ORF">Tsubulata_013566</name>
</gene>
<dbReference type="InterPro" id="IPR055315">
    <property type="entry name" value="Cramped-like"/>
</dbReference>